<reference evidence="3" key="1">
    <citation type="journal article" date="2019" name="Int. J. Syst. Evol. Microbiol.">
        <title>The Global Catalogue of Microorganisms (GCM) 10K type strain sequencing project: providing services to taxonomists for standard genome sequencing and annotation.</title>
        <authorList>
            <consortium name="The Broad Institute Genomics Platform"/>
            <consortium name="The Broad Institute Genome Sequencing Center for Infectious Disease"/>
            <person name="Wu L."/>
            <person name="Ma J."/>
        </authorList>
    </citation>
    <scope>NUCLEOTIDE SEQUENCE [LARGE SCALE GENOMIC DNA]</scope>
    <source>
        <strain evidence="3">NBRC 111756</strain>
    </source>
</reference>
<dbReference type="EMBL" id="JBHSWE010000002">
    <property type="protein sequence ID" value="MFC6674290.1"/>
    <property type="molecule type" value="Genomic_DNA"/>
</dbReference>
<comment type="caution">
    <text evidence="2">The sequence shown here is derived from an EMBL/GenBank/DDBJ whole genome shotgun (WGS) entry which is preliminary data.</text>
</comment>
<feature type="coiled-coil region" evidence="1">
    <location>
        <begin position="105"/>
        <end position="146"/>
    </location>
</feature>
<accession>A0ABW2AA53</accession>
<keyword evidence="3" id="KW-1185">Reference proteome</keyword>
<protein>
    <recommendedName>
        <fullName evidence="4">Chemotaxis protein</fullName>
    </recommendedName>
</protein>
<proteinExistence type="predicted"/>
<gene>
    <name evidence="2" type="ORF">ACFQDL_32370</name>
</gene>
<dbReference type="RefSeq" id="WP_379914108.1">
    <property type="nucleotide sequence ID" value="NZ_JBHSWE010000002.1"/>
</dbReference>
<evidence type="ECO:0008006" key="4">
    <source>
        <dbReference type="Google" id="ProtNLM"/>
    </source>
</evidence>
<evidence type="ECO:0000313" key="3">
    <source>
        <dbReference type="Proteomes" id="UP001596422"/>
    </source>
</evidence>
<dbReference type="Proteomes" id="UP001596422">
    <property type="component" value="Unassembled WGS sequence"/>
</dbReference>
<evidence type="ECO:0000313" key="2">
    <source>
        <dbReference type="EMBL" id="MFC6674290.1"/>
    </source>
</evidence>
<evidence type="ECO:0000256" key="1">
    <source>
        <dbReference type="SAM" id="Coils"/>
    </source>
</evidence>
<organism evidence="2 3">
    <name type="scientific">Marinobacterium aestuariivivens</name>
    <dbReference type="NCBI Taxonomy" id="1698799"/>
    <lineage>
        <taxon>Bacteria</taxon>
        <taxon>Pseudomonadati</taxon>
        <taxon>Pseudomonadota</taxon>
        <taxon>Gammaproteobacteria</taxon>
        <taxon>Oceanospirillales</taxon>
        <taxon>Oceanospirillaceae</taxon>
        <taxon>Marinobacterium</taxon>
    </lineage>
</organism>
<keyword evidence="1" id="KW-0175">Coiled coil</keyword>
<sequence length="171" mass="19885">MGIESEQALNLFYQTVSMKAVGNLTDFVRSHMLELSTIGERIEQAIRSFNDLDRAHQAVLKAQRQISHLEPLTDEWRACLKLQQEIDLYNGALTHLEAFFNRLKSELLEQRIERHTEQLDSLNRLLETMTDEIDEGQRQANRLRMDIVEAGAAVSSSLKRISNVWRRRRHA</sequence>
<name>A0ABW2AA53_9GAMM</name>